<dbReference type="PaxDb" id="29760-VIT_19s0085g00790.t01"/>
<dbReference type="Proteomes" id="UP000009183">
    <property type="component" value="Chromosome 19"/>
</dbReference>
<dbReference type="Pfam" id="PF02535">
    <property type="entry name" value="Zip"/>
    <property type="match status" value="1"/>
</dbReference>
<dbReference type="InterPro" id="IPR003689">
    <property type="entry name" value="ZIP"/>
</dbReference>
<evidence type="ECO:0000256" key="5">
    <source>
        <dbReference type="SAM" id="Phobius"/>
    </source>
</evidence>
<dbReference type="GO" id="GO:0016020">
    <property type="term" value="C:membrane"/>
    <property type="evidence" value="ECO:0007669"/>
    <property type="project" value="UniProtKB-SubCell"/>
</dbReference>
<evidence type="ECO:0000256" key="2">
    <source>
        <dbReference type="ARBA" id="ARBA00022692"/>
    </source>
</evidence>
<proteinExistence type="predicted"/>
<evidence type="ECO:0000256" key="1">
    <source>
        <dbReference type="ARBA" id="ARBA00004141"/>
    </source>
</evidence>
<organism evidence="6 7">
    <name type="scientific">Vitis vinifera</name>
    <name type="common">Grape</name>
    <dbReference type="NCBI Taxonomy" id="29760"/>
    <lineage>
        <taxon>Eukaryota</taxon>
        <taxon>Viridiplantae</taxon>
        <taxon>Streptophyta</taxon>
        <taxon>Embryophyta</taxon>
        <taxon>Tracheophyta</taxon>
        <taxon>Spermatophyta</taxon>
        <taxon>Magnoliopsida</taxon>
        <taxon>eudicotyledons</taxon>
        <taxon>Gunneridae</taxon>
        <taxon>Pentapetalae</taxon>
        <taxon>rosids</taxon>
        <taxon>Vitales</taxon>
        <taxon>Vitaceae</taxon>
        <taxon>Viteae</taxon>
        <taxon>Vitis</taxon>
    </lineage>
</organism>
<keyword evidence="7" id="KW-1185">Reference proteome</keyword>
<feature type="transmembrane region" description="Helical" evidence="5">
    <location>
        <begin position="40"/>
        <end position="59"/>
    </location>
</feature>
<name>D7T126_VITVI</name>
<dbReference type="OrthoDB" id="448280at2759"/>
<protein>
    <submittedName>
        <fullName evidence="6">Uncharacterized protein</fullName>
    </submittedName>
</protein>
<evidence type="ECO:0000313" key="6">
    <source>
        <dbReference type="EMBL" id="CBI24153.3"/>
    </source>
</evidence>
<dbReference type="eggNOG" id="KOG1558">
    <property type="taxonomic scope" value="Eukaryota"/>
</dbReference>
<comment type="subcellular location">
    <subcellularLocation>
        <location evidence="1">Membrane</location>
        <topology evidence="1">Multi-pass membrane protein</topology>
    </subcellularLocation>
</comment>
<keyword evidence="4 5" id="KW-0472">Membrane</keyword>
<dbReference type="HOGENOM" id="CLU_1417457_0_0_1"/>
<dbReference type="AlphaFoldDB" id="D7T126"/>
<gene>
    <name evidence="6" type="ordered locus">VIT_19s0085g00790</name>
</gene>
<evidence type="ECO:0000256" key="4">
    <source>
        <dbReference type="ARBA" id="ARBA00023136"/>
    </source>
</evidence>
<keyword evidence="3 5" id="KW-1133">Transmembrane helix</keyword>
<sequence>MVLFFSVTTPVGIVLGIGISRIYHENGPTALIVEGVFDAASAGILIYMALVDLLAADFMNPRLQSSLRLQLGANISLLLGTGCIKQMEPKVKFSLDFSSLFCQHKAMESHDEKAFFMILYVNKDTYITIRNDLDAPRKLYSTLVFGPLTCSKMPLTTTTTFHIPWAFRVFFSLVRNNYTDNNINLNSHFHHL</sequence>
<dbReference type="STRING" id="29760.D7T126"/>
<evidence type="ECO:0000313" key="7">
    <source>
        <dbReference type="Proteomes" id="UP000009183"/>
    </source>
</evidence>
<accession>D7T126</accession>
<dbReference type="PANTHER" id="PTHR11040:SF181">
    <property type="entry name" value="ZINC TRANSPORTER 1"/>
    <property type="match status" value="1"/>
</dbReference>
<dbReference type="InParanoid" id="D7T126"/>
<dbReference type="EMBL" id="FN595503">
    <property type="protein sequence ID" value="CBI24153.3"/>
    <property type="molecule type" value="Genomic_DNA"/>
</dbReference>
<evidence type="ECO:0000256" key="3">
    <source>
        <dbReference type="ARBA" id="ARBA00022989"/>
    </source>
</evidence>
<dbReference type="PANTHER" id="PTHR11040">
    <property type="entry name" value="ZINC/IRON TRANSPORTER"/>
    <property type="match status" value="1"/>
</dbReference>
<reference evidence="7" key="1">
    <citation type="journal article" date="2007" name="Nature">
        <title>The grapevine genome sequence suggests ancestral hexaploidization in major angiosperm phyla.</title>
        <authorList>
            <consortium name="The French-Italian Public Consortium for Grapevine Genome Characterization."/>
            <person name="Jaillon O."/>
            <person name="Aury J.-M."/>
            <person name="Noel B."/>
            <person name="Policriti A."/>
            <person name="Clepet C."/>
            <person name="Casagrande A."/>
            <person name="Choisne N."/>
            <person name="Aubourg S."/>
            <person name="Vitulo N."/>
            <person name="Jubin C."/>
            <person name="Vezzi A."/>
            <person name="Legeai F."/>
            <person name="Hugueney P."/>
            <person name="Dasilva C."/>
            <person name="Horner D."/>
            <person name="Mica E."/>
            <person name="Jublot D."/>
            <person name="Poulain J."/>
            <person name="Bruyere C."/>
            <person name="Billault A."/>
            <person name="Segurens B."/>
            <person name="Gouyvenoux M."/>
            <person name="Ugarte E."/>
            <person name="Cattonaro F."/>
            <person name="Anthouard V."/>
            <person name="Vico V."/>
            <person name="Del Fabbro C."/>
            <person name="Alaux M."/>
            <person name="Di Gaspero G."/>
            <person name="Dumas V."/>
            <person name="Felice N."/>
            <person name="Paillard S."/>
            <person name="Juman I."/>
            <person name="Moroldo M."/>
            <person name="Scalabrin S."/>
            <person name="Canaguier A."/>
            <person name="Le Clainche I."/>
            <person name="Malacrida G."/>
            <person name="Durand E."/>
            <person name="Pesole G."/>
            <person name="Laucou V."/>
            <person name="Chatelet P."/>
            <person name="Merdinoglu D."/>
            <person name="Delledonne M."/>
            <person name="Pezzotti M."/>
            <person name="Lecharny A."/>
            <person name="Scarpelli C."/>
            <person name="Artiguenave F."/>
            <person name="Pe M.E."/>
            <person name="Valle G."/>
            <person name="Morgante M."/>
            <person name="Caboche M."/>
            <person name="Adam-Blondon A.-F."/>
            <person name="Weissenbach J."/>
            <person name="Quetier F."/>
            <person name="Wincker P."/>
        </authorList>
    </citation>
    <scope>NUCLEOTIDE SEQUENCE [LARGE SCALE GENOMIC DNA]</scope>
    <source>
        <strain evidence="7">cv. Pinot noir / PN40024</strain>
    </source>
</reference>
<dbReference type="GO" id="GO:0046873">
    <property type="term" value="F:metal ion transmembrane transporter activity"/>
    <property type="evidence" value="ECO:0007669"/>
    <property type="project" value="InterPro"/>
</dbReference>
<keyword evidence="2 5" id="KW-0812">Transmembrane</keyword>